<dbReference type="EMBL" id="JAHUTI010041711">
    <property type="protein sequence ID" value="MED6245958.1"/>
    <property type="molecule type" value="Genomic_DNA"/>
</dbReference>
<dbReference type="Proteomes" id="UP001345963">
    <property type="component" value="Unassembled WGS sequence"/>
</dbReference>
<keyword evidence="3" id="KW-1185">Reference proteome</keyword>
<organism evidence="2 3">
    <name type="scientific">Ataeniobius toweri</name>
    <dbReference type="NCBI Taxonomy" id="208326"/>
    <lineage>
        <taxon>Eukaryota</taxon>
        <taxon>Metazoa</taxon>
        <taxon>Chordata</taxon>
        <taxon>Craniata</taxon>
        <taxon>Vertebrata</taxon>
        <taxon>Euteleostomi</taxon>
        <taxon>Actinopterygii</taxon>
        <taxon>Neopterygii</taxon>
        <taxon>Teleostei</taxon>
        <taxon>Neoteleostei</taxon>
        <taxon>Acanthomorphata</taxon>
        <taxon>Ovalentaria</taxon>
        <taxon>Atherinomorphae</taxon>
        <taxon>Cyprinodontiformes</taxon>
        <taxon>Goodeidae</taxon>
        <taxon>Ataeniobius</taxon>
    </lineage>
</organism>
<reference evidence="2 3" key="1">
    <citation type="submission" date="2021-07" db="EMBL/GenBank/DDBJ databases">
        <authorList>
            <person name="Palmer J.M."/>
        </authorList>
    </citation>
    <scope>NUCLEOTIDE SEQUENCE [LARGE SCALE GENOMIC DNA]</scope>
    <source>
        <strain evidence="2 3">AT_MEX2019</strain>
        <tissue evidence="2">Muscle</tissue>
    </source>
</reference>
<proteinExistence type="predicted"/>
<evidence type="ECO:0000313" key="2">
    <source>
        <dbReference type="EMBL" id="MED6245958.1"/>
    </source>
</evidence>
<accession>A0ABU7B6F8</accession>
<protein>
    <submittedName>
        <fullName evidence="2">Uncharacterized protein</fullName>
    </submittedName>
</protein>
<comment type="caution">
    <text evidence="2">The sequence shown here is derived from an EMBL/GenBank/DDBJ whole genome shotgun (WGS) entry which is preliminary data.</text>
</comment>
<evidence type="ECO:0000313" key="3">
    <source>
        <dbReference type="Proteomes" id="UP001345963"/>
    </source>
</evidence>
<feature type="compositionally biased region" description="Polar residues" evidence="1">
    <location>
        <begin position="17"/>
        <end position="27"/>
    </location>
</feature>
<gene>
    <name evidence="2" type="ORF">ATANTOWER_010801</name>
</gene>
<feature type="region of interest" description="Disordered" evidence="1">
    <location>
        <begin position="15"/>
        <end position="62"/>
    </location>
</feature>
<feature type="compositionally biased region" description="Basic residues" evidence="1">
    <location>
        <begin position="38"/>
        <end position="48"/>
    </location>
</feature>
<name>A0ABU7B6F8_9TELE</name>
<sequence>MVGVKCAVITANGMSDPASSSMGSATSPKLEPPPSPHANRKKHRRKKSTGITKPDGLSAGNDAFGTLAKHAFTLQVNCSRVHINHAETGSCTHARFLWSVLGSGMGLHRRDPLQNPHSGTVQSVSKV</sequence>
<evidence type="ECO:0000256" key="1">
    <source>
        <dbReference type="SAM" id="MobiDB-lite"/>
    </source>
</evidence>